<dbReference type="InterPro" id="IPR007144">
    <property type="entry name" value="SSU_processome_Utp11"/>
</dbReference>
<evidence type="ECO:0000256" key="5">
    <source>
        <dbReference type="ARBA" id="ARBA00023242"/>
    </source>
</evidence>
<protein>
    <recommendedName>
        <fullName evidence="3">Probable U3 small nucleolar RNA-associated protein 11</fullName>
    </recommendedName>
</protein>
<reference evidence="6" key="2">
    <citation type="submission" date="2025-09" db="UniProtKB">
        <authorList>
            <consortium name="Ensembl"/>
        </authorList>
    </citation>
    <scope>IDENTIFICATION</scope>
</reference>
<accession>A0A671T610</accession>
<dbReference type="Proteomes" id="UP000472260">
    <property type="component" value="Unassembled WGS sequence"/>
</dbReference>
<evidence type="ECO:0000256" key="3">
    <source>
        <dbReference type="ARBA" id="ARBA00020121"/>
    </source>
</evidence>
<dbReference type="Pfam" id="PF03998">
    <property type="entry name" value="Utp11"/>
    <property type="match status" value="1"/>
</dbReference>
<dbReference type="Ensembl" id="ENSSANT00000110044.1">
    <property type="protein sequence ID" value="ENSSANP00000103685.1"/>
    <property type="gene ID" value="ENSSANG00000050831.1"/>
</dbReference>
<keyword evidence="7" id="KW-1185">Reference proteome</keyword>
<evidence type="ECO:0000313" key="7">
    <source>
        <dbReference type="Proteomes" id="UP000472260"/>
    </source>
</evidence>
<proteinExistence type="inferred from homology"/>
<dbReference type="GO" id="GO:0006364">
    <property type="term" value="P:rRNA processing"/>
    <property type="evidence" value="ECO:0007669"/>
    <property type="project" value="UniProtKB-KW"/>
</dbReference>
<evidence type="ECO:0000313" key="6">
    <source>
        <dbReference type="Ensembl" id="ENSSANP00000103685.1"/>
    </source>
</evidence>
<dbReference type="PANTHER" id="PTHR12838:SF0">
    <property type="entry name" value="U3 SMALL NUCLEOLAR RNA-ASSOCIATED PROTEIN 11-RELATED"/>
    <property type="match status" value="1"/>
</dbReference>
<dbReference type="AlphaFoldDB" id="A0A671T610"/>
<comment type="subcellular location">
    <subcellularLocation>
        <location evidence="1">Nucleus</location>
        <location evidence="1">Nucleolus</location>
    </subcellularLocation>
</comment>
<evidence type="ECO:0000256" key="2">
    <source>
        <dbReference type="ARBA" id="ARBA00008105"/>
    </source>
</evidence>
<evidence type="ECO:0000256" key="4">
    <source>
        <dbReference type="ARBA" id="ARBA00022552"/>
    </source>
</evidence>
<reference evidence="6" key="1">
    <citation type="submission" date="2025-08" db="UniProtKB">
        <authorList>
            <consortium name="Ensembl"/>
        </authorList>
    </citation>
    <scope>IDENTIFICATION</scope>
</reference>
<dbReference type="PANTHER" id="PTHR12838">
    <property type="entry name" value="U3 SMALL NUCLEOLAR RNA-ASSOCIATED PROTEIN 11"/>
    <property type="match status" value="1"/>
</dbReference>
<keyword evidence="4" id="KW-0698">rRNA processing</keyword>
<organism evidence="6 7">
    <name type="scientific">Sinocyclocheilus anshuiensis</name>
    <dbReference type="NCBI Taxonomy" id="1608454"/>
    <lineage>
        <taxon>Eukaryota</taxon>
        <taxon>Metazoa</taxon>
        <taxon>Chordata</taxon>
        <taxon>Craniata</taxon>
        <taxon>Vertebrata</taxon>
        <taxon>Euteleostomi</taxon>
        <taxon>Actinopterygii</taxon>
        <taxon>Neopterygii</taxon>
        <taxon>Teleostei</taxon>
        <taxon>Ostariophysi</taxon>
        <taxon>Cypriniformes</taxon>
        <taxon>Cyprinidae</taxon>
        <taxon>Cyprininae</taxon>
        <taxon>Sinocyclocheilus</taxon>
    </lineage>
</organism>
<keyword evidence="5" id="KW-0539">Nucleus</keyword>
<dbReference type="GO" id="GO:0032040">
    <property type="term" value="C:small-subunit processome"/>
    <property type="evidence" value="ECO:0007669"/>
    <property type="project" value="InterPro"/>
</dbReference>
<evidence type="ECO:0000256" key="1">
    <source>
        <dbReference type="ARBA" id="ARBA00004604"/>
    </source>
</evidence>
<name>A0A671T610_9TELE</name>
<sequence length="244" mass="28905">MLAGKVPDYHRKQKTLTALRKKAMDKNPDEFHFKMIHNNQLKDGVHMIKAKEETMTEEQKKVMRTQDIRYVEVKRVSEMKVGMKSELHFLDVDEEKKNKHVFLLEDFNLATHLNTVPELLGRAYNRPTIETLEKKSIVGAVEPKRINKLAKQRELQYLRLSQRIDREKNMFVISQKIQTRKDLQVSEFIYISLKPLQHGHFSTFYNHFNLVMHGFTNDLVFKKLVILSYDEVLVMLSEFVFIIV</sequence>
<comment type="similarity">
    <text evidence="2">Belongs to the UTP11 family.</text>
</comment>